<dbReference type="InterPro" id="IPR000522">
    <property type="entry name" value="ABC_transptr_permease_BtuC"/>
</dbReference>
<evidence type="ECO:0000256" key="2">
    <source>
        <dbReference type="ARBA" id="ARBA00007935"/>
    </source>
</evidence>
<dbReference type="CDD" id="cd06550">
    <property type="entry name" value="TM_ABC_iron-siderophores_like"/>
    <property type="match status" value="1"/>
</dbReference>
<evidence type="ECO:0000313" key="10">
    <source>
        <dbReference type="Proteomes" id="UP001596527"/>
    </source>
</evidence>
<feature type="transmembrane region" description="Helical" evidence="8">
    <location>
        <begin position="75"/>
        <end position="93"/>
    </location>
</feature>
<feature type="transmembrane region" description="Helical" evidence="8">
    <location>
        <begin position="105"/>
        <end position="125"/>
    </location>
</feature>
<dbReference type="RefSeq" id="WP_380971674.1">
    <property type="nucleotide sequence ID" value="NZ_JBHTEF010000001.1"/>
</dbReference>
<dbReference type="Proteomes" id="UP001596527">
    <property type="component" value="Unassembled WGS sequence"/>
</dbReference>
<accession>A0ABW2SK56</accession>
<keyword evidence="3" id="KW-0813">Transport</keyword>
<keyword evidence="5 8" id="KW-0812">Transmembrane</keyword>
<feature type="transmembrane region" description="Helical" evidence="8">
    <location>
        <begin position="20"/>
        <end position="39"/>
    </location>
</feature>
<comment type="similarity">
    <text evidence="2">Belongs to the binding-protein-dependent transport system permease family. FecCD subfamily.</text>
</comment>
<proteinExistence type="inferred from homology"/>
<dbReference type="EMBL" id="JBHTEF010000001">
    <property type="protein sequence ID" value="MFC7580023.1"/>
    <property type="molecule type" value="Genomic_DNA"/>
</dbReference>
<sequence>MTALRVGVGPLRLRVERRTLAVGAVLVGVLAAAALASLMSGTVSLSPGQVLGALGGHADSERAARVMWQIRVPRVVTALAVGMALGAAGCVFQSVSRNALGSPDVIGFTSGAATGAVVQIVLIGAGPGATTAAAVAAGLLTALVVYALARKDGVSGGYRLVLVGIGVSAFAGALNTLVLARGDIDLTTRARVWLSGSLNARTWDDAWPPLAAVVVLVPALAALARHLDILEMGDDQAGQLGVHAEPTRLLAMLIGVVLTAAAVAGAGPIAFVALAAPQIAVRLTRASRVQVIVSALMGAGLLLLADLVSVHLPVRAALPVGLTTGALGGVYLLWVLSRSRSV</sequence>
<evidence type="ECO:0000256" key="8">
    <source>
        <dbReference type="SAM" id="Phobius"/>
    </source>
</evidence>
<reference evidence="10" key="1">
    <citation type="journal article" date="2019" name="Int. J. Syst. Evol. Microbiol.">
        <title>The Global Catalogue of Microorganisms (GCM) 10K type strain sequencing project: providing services to taxonomists for standard genome sequencing and annotation.</title>
        <authorList>
            <consortium name="The Broad Institute Genomics Platform"/>
            <consortium name="The Broad Institute Genome Sequencing Center for Infectious Disease"/>
            <person name="Wu L."/>
            <person name="Ma J."/>
        </authorList>
    </citation>
    <scope>NUCLEOTIDE SEQUENCE [LARGE SCALE GENOMIC DNA]</scope>
    <source>
        <strain evidence="10">CCUG 56698</strain>
    </source>
</reference>
<dbReference type="SUPFAM" id="SSF81345">
    <property type="entry name" value="ABC transporter involved in vitamin B12 uptake, BtuC"/>
    <property type="match status" value="1"/>
</dbReference>
<organism evidence="9 10">
    <name type="scientific">Schaalia naturae</name>
    <dbReference type="NCBI Taxonomy" id="635203"/>
    <lineage>
        <taxon>Bacteria</taxon>
        <taxon>Bacillati</taxon>
        <taxon>Actinomycetota</taxon>
        <taxon>Actinomycetes</taxon>
        <taxon>Actinomycetales</taxon>
        <taxon>Actinomycetaceae</taxon>
        <taxon>Schaalia</taxon>
    </lineage>
</organism>
<dbReference type="Gene3D" id="1.10.3470.10">
    <property type="entry name" value="ABC transporter involved in vitamin B12 uptake, BtuC"/>
    <property type="match status" value="1"/>
</dbReference>
<comment type="subcellular location">
    <subcellularLocation>
        <location evidence="1">Cell membrane</location>
        <topology evidence="1">Multi-pass membrane protein</topology>
    </subcellularLocation>
</comment>
<feature type="transmembrane region" description="Helical" evidence="8">
    <location>
        <begin position="249"/>
        <end position="277"/>
    </location>
</feature>
<name>A0ABW2SK56_9ACTO</name>
<feature type="transmembrane region" description="Helical" evidence="8">
    <location>
        <begin position="131"/>
        <end position="148"/>
    </location>
</feature>
<evidence type="ECO:0000256" key="4">
    <source>
        <dbReference type="ARBA" id="ARBA00022475"/>
    </source>
</evidence>
<evidence type="ECO:0000313" key="9">
    <source>
        <dbReference type="EMBL" id="MFC7580023.1"/>
    </source>
</evidence>
<gene>
    <name evidence="9" type="ORF">ACFQWG_02115</name>
</gene>
<feature type="transmembrane region" description="Helical" evidence="8">
    <location>
        <begin position="289"/>
        <end position="310"/>
    </location>
</feature>
<feature type="transmembrane region" description="Helical" evidence="8">
    <location>
        <begin position="160"/>
        <end position="180"/>
    </location>
</feature>
<dbReference type="Pfam" id="PF01032">
    <property type="entry name" value="FecCD"/>
    <property type="match status" value="1"/>
</dbReference>
<keyword evidence="6 8" id="KW-1133">Transmembrane helix</keyword>
<feature type="transmembrane region" description="Helical" evidence="8">
    <location>
        <begin position="316"/>
        <end position="336"/>
    </location>
</feature>
<dbReference type="PANTHER" id="PTHR30472">
    <property type="entry name" value="FERRIC ENTEROBACTIN TRANSPORT SYSTEM PERMEASE PROTEIN"/>
    <property type="match status" value="1"/>
</dbReference>
<evidence type="ECO:0000256" key="7">
    <source>
        <dbReference type="ARBA" id="ARBA00023136"/>
    </source>
</evidence>
<keyword evidence="4" id="KW-1003">Cell membrane</keyword>
<protein>
    <submittedName>
        <fullName evidence="9">FecCD family ABC transporter permease</fullName>
    </submittedName>
</protein>
<evidence type="ECO:0000256" key="5">
    <source>
        <dbReference type="ARBA" id="ARBA00022692"/>
    </source>
</evidence>
<comment type="caution">
    <text evidence="9">The sequence shown here is derived from an EMBL/GenBank/DDBJ whole genome shotgun (WGS) entry which is preliminary data.</text>
</comment>
<keyword evidence="10" id="KW-1185">Reference proteome</keyword>
<evidence type="ECO:0000256" key="1">
    <source>
        <dbReference type="ARBA" id="ARBA00004651"/>
    </source>
</evidence>
<keyword evidence="7 8" id="KW-0472">Membrane</keyword>
<evidence type="ECO:0000256" key="6">
    <source>
        <dbReference type="ARBA" id="ARBA00022989"/>
    </source>
</evidence>
<evidence type="ECO:0000256" key="3">
    <source>
        <dbReference type="ARBA" id="ARBA00022448"/>
    </source>
</evidence>
<dbReference type="PANTHER" id="PTHR30472:SF24">
    <property type="entry name" value="FERRIC ENTEROBACTIN TRANSPORT SYSTEM PERMEASE PROTEIN FEPG"/>
    <property type="match status" value="1"/>
</dbReference>
<dbReference type="InterPro" id="IPR037294">
    <property type="entry name" value="ABC_BtuC-like"/>
</dbReference>